<dbReference type="EMBL" id="VUJU01013965">
    <property type="protein sequence ID" value="KAF0703267.1"/>
    <property type="molecule type" value="Genomic_DNA"/>
</dbReference>
<name>A0A6G0VR86_APHCR</name>
<reference evidence="1 2" key="1">
    <citation type="submission" date="2019-08" db="EMBL/GenBank/DDBJ databases">
        <title>Whole genome of Aphis craccivora.</title>
        <authorList>
            <person name="Voronova N.V."/>
            <person name="Shulinski R.S."/>
            <person name="Bandarenka Y.V."/>
            <person name="Zhorov D.G."/>
            <person name="Warner D."/>
        </authorList>
    </citation>
    <scope>NUCLEOTIDE SEQUENCE [LARGE SCALE GENOMIC DNA]</scope>
    <source>
        <strain evidence="1">180601</strain>
        <tissue evidence="1">Whole Body</tissue>
    </source>
</reference>
<dbReference type="OrthoDB" id="6590418at2759"/>
<proteinExistence type="predicted"/>
<sequence length="395" mass="45260">MITYLLQNENKASYLSETIVNPVSMNVNSTVISTNINDTSVEKIKSLNAEILTIDSQILPCSPQIQDGSETETIQNSPFEMMTDIGLWPENMSTYVDYWINKGIMCLQNCDEELIKIKSFVQKSSTGKWTLGKAAAECCSCTISFFNFLEEIYVLFTSLTHRYNLLIENLKTNEKKSNVLVPKGISTTRWSCRADATKALVQGYPQIKSTLRSFSEDLNELPKTRHESNSLYKKMCQLETGIYCIFWHEILDRLNAINTILQSPTLDLNNSVVCVKSLKCFIDAQRDMFSHNIRLDPLGNKSSSNVEHNPSEKFKVDCFLPVIDQLSTSINQRLKAYEVICNRFSFFSRLYEHSYEELQKAAKQLVKVYKDDLDELLCIEIVHFAEFMKLYSSSK</sequence>
<evidence type="ECO:0000313" key="1">
    <source>
        <dbReference type="EMBL" id="KAF0703267.1"/>
    </source>
</evidence>
<comment type="caution">
    <text evidence="1">The sequence shown here is derived from an EMBL/GenBank/DDBJ whole genome shotgun (WGS) entry which is preliminary data.</text>
</comment>
<protein>
    <submittedName>
        <fullName evidence="1">Zinc finger MYM-type protein 1-like</fullName>
    </submittedName>
</protein>
<gene>
    <name evidence="1" type="ORF">FWK35_00033873</name>
</gene>
<keyword evidence="2" id="KW-1185">Reference proteome</keyword>
<accession>A0A6G0VR86</accession>
<organism evidence="1 2">
    <name type="scientific">Aphis craccivora</name>
    <name type="common">Cowpea aphid</name>
    <dbReference type="NCBI Taxonomy" id="307492"/>
    <lineage>
        <taxon>Eukaryota</taxon>
        <taxon>Metazoa</taxon>
        <taxon>Ecdysozoa</taxon>
        <taxon>Arthropoda</taxon>
        <taxon>Hexapoda</taxon>
        <taxon>Insecta</taxon>
        <taxon>Pterygota</taxon>
        <taxon>Neoptera</taxon>
        <taxon>Paraneoptera</taxon>
        <taxon>Hemiptera</taxon>
        <taxon>Sternorrhyncha</taxon>
        <taxon>Aphidomorpha</taxon>
        <taxon>Aphidoidea</taxon>
        <taxon>Aphididae</taxon>
        <taxon>Aphidini</taxon>
        <taxon>Aphis</taxon>
        <taxon>Aphis</taxon>
    </lineage>
</organism>
<feature type="non-terminal residue" evidence="1">
    <location>
        <position position="395"/>
    </location>
</feature>
<evidence type="ECO:0000313" key="2">
    <source>
        <dbReference type="Proteomes" id="UP000478052"/>
    </source>
</evidence>
<dbReference type="Proteomes" id="UP000478052">
    <property type="component" value="Unassembled WGS sequence"/>
</dbReference>
<dbReference type="AlphaFoldDB" id="A0A6G0VR86"/>